<name>A0AAW2HF12_9NEOP</name>
<dbReference type="Pfam" id="PF10171">
    <property type="entry name" value="Tim29"/>
    <property type="match status" value="1"/>
</dbReference>
<organism evidence="1">
    <name type="scientific">Menopon gallinae</name>
    <name type="common">poultry shaft louse</name>
    <dbReference type="NCBI Taxonomy" id="328185"/>
    <lineage>
        <taxon>Eukaryota</taxon>
        <taxon>Metazoa</taxon>
        <taxon>Ecdysozoa</taxon>
        <taxon>Arthropoda</taxon>
        <taxon>Hexapoda</taxon>
        <taxon>Insecta</taxon>
        <taxon>Pterygota</taxon>
        <taxon>Neoptera</taxon>
        <taxon>Paraneoptera</taxon>
        <taxon>Psocodea</taxon>
        <taxon>Troctomorpha</taxon>
        <taxon>Phthiraptera</taxon>
        <taxon>Amblycera</taxon>
        <taxon>Menoponidae</taxon>
        <taxon>Menopon</taxon>
    </lineage>
</organism>
<dbReference type="GO" id="GO:0042721">
    <property type="term" value="C:TIM22 mitochondrial import inner membrane insertion complex"/>
    <property type="evidence" value="ECO:0007669"/>
    <property type="project" value="InterPro"/>
</dbReference>
<dbReference type="GO" id="GO:0045039">
    <property type="term" value="P:protein insertion into mitochondrial inner membrane"/>
    <property type="evidence" value="ECO:0007669"/>
    <property type="project" value="TreeGrafter"/>
</dbReference>
<sequence length="206" mass="24680">MSSKWNVLPRLQKLQGSFQLPEKYKGTVIEKWYKYWEGLIQDYTEVFKDTVEDAYRKPWKTMLLGGVGGFFTYALYNNPDEIDYKNQLIEYQNSFGLVGKPVRNPAADIYLKYLNNCFNYGLIRRFSFGLFSVIWLDNYDAGVGLYKAQCSYLKPQIWNFHERIIDIGFLKKFWLMEKKMMDYDVNPNEWIDFSKTEYVYKHRMPS</sequence>
<dbReference type="EMBL" id="JARGDH010000005">
    <property type="protein sequence ID" value="KAL0268400.1"/>
    <property type="molecule type" value="Genomic_DNA"/>
</dbReference>
<comment type="caution">
    <text evidence="1">The sequence shown here is derived from an EMBL/GenBank/DDBJ whole genome shotgun (WGS) entry which is preliminary data.</text>
</comment>
<accession>A0AAW2HF12</accession>
<reference evidence="1" key="1">
    <citation type="journal article" date="2024" name="Gigascience">
        <title>Chromosome-level genome of the poultry shaft louse Menopon gallinae provides insight into the host-switching and adaptive evolution of parasitic lice.</title>
        <authorList>
            <person name="Xu Y."/>
            <person name="Ma L."/>
            <person name="Liu S."/>
            <person name="Liang Y."/>
            <person name="Liu Q."/>
            <person name="He Z."/>
            <person name="Tian L."/>
            <person name="Duan Y."/>
            <person name="Cai W."/>
            <person name="Li H."/>
            <person name="Song F."/>
        </authorList>
    </citation>
    <scope>NUCLEOTIDE SEQUENCE</scope>
    <source>
        <strain evidence="1">Cailab_2023a</strain>
    </source>
</reference>
<gene>
    <name evidence="1" type="ORF">PYX00_010357</name>
</gene>
<proteinExistence type="predicted"/>
<dbReference type="InterPro" id="IPR019322">
    <property type="entry name" value="TIMM29"/>
</dbReference>
<dbReference type="PANTHER" id="PTHR21435">
    <property type="entry name" value="MITOCHONDRIAL IMPORT INNER MEMBRANE TRANSLOCASE SUBUNIT TIM29"/>
    <property type="match status" value="1"/>
</dbReference>
<dbReference type="EMBL" id="JARGDH010000005">
    <property type="protein sequence ID" value="KAL0268401.1"/>
    <property type="molecule type" value="Genomic_DNA"/>
</dbReference>
<protein>
    <submittedName>
        <fullName evidence="1">Uncharacterized protein</fullName>
    </submittedName>
</protein>
<dbReference type="AlphaFoldDB" id="A0AAW2HF12"/>
<evidence type="ECO:0000313" key="1">
    <source>
        <dbReference type="EMBL" id="KAL0268400.1"/>
    </source>
</evidence>
<dbReference type="PANTHER" id="PTHR21435:SF1">
    <property type="entry name" value="MITOCHONDRIAL IMPORT INNER MEMBRANE TRANSLOCASE SUBUNIT TIM29"/>
    <property type="match status" value="1"/>
</dbReference>